<name>A0A2V3VKG3_9BACI</name>
<keyword evidence="6" id="KW-1185">Reference proteome</keyword>
<organism evidence="5 6">
    <name type="scientific">Pseudogracilibacillus auburnensis</name>
    <dbReference type="NCBI Taxonomy" id="1494959"/>
    <lineage>
        <taxon>Bacteria</taxon>
        <taxon>Bacillati</taxon>
        <taxon>Bacillota</taxon>
        <taxon>Bacilli</taxon>
        <taxon>Bacillales</taxon>
        <taxon>Bacillaceae</taxon>
        <taxon>Pseudogracilibacillus</taxon>
    </lineage>
</organism>
<sequence length="278" mass="31564">MNDNLIAVEDTTYGYTKQGSGEPIVLLHGFTGSSKTWENVVPNLAKEYQVITIDLPGHGRTTGSSPKTMEAFCRDLKQMLTFLQIETCHLLGYSLGGRTALSFAMYYPEIVKTLILESASPGLKTEEERKARIEKDAKLAEQIMVNGVASFVHYWENIPLFQSQKRLPQDVRDKIRMERMKQTEEGLANSLLYMGTGKQPSWWKQLQQVIVPVLLIAGAKDQKFVQITKEMDSQIKDAQLSIIKDTGHAVHVEQVEKFAKIVREFLREKIYIKEGARK</sequence>
<dbReference type="SUPFAM" id="SSF53474">
    <property type="entry name" value="alpha/beta-Hydrolases"/>
    <property type="match status" value="1"/>
</dbReference>
<feature type="domain" description="AB hydrolase-1" evidence="4">
    <location>
        <begin position="23"/>
        <end position="253"/>
    </location>
</feature>
<comment type="subunit">
    <text evidence="3">Monomer.</text>
</comment>
<evidence type="ECO:0000256" key="2">
    <source>
        <dbReference type="ARBA" id="ARBA00023239"/>
    </source>
</evidence>
<dbReference type="Pfam" id="PF00561">
    <property type="entry name" value="Abhydrolase_1"/>
    <property type="match status" value="1"/>
</dbReference>
<protein>
    <recommendedName>
        <fullName evidence="3">Putative 2-succinyl-6-hydroxy-2,4-cyclohexadiene-1-carboxylate synthase</fullName>
        <shortName evidence="3">SHCHC synthase</shortName>
        <ecNumber evidence="3">4.2.99.20</ecNumber>
    </recommendedName>
</protein>
<comment type="catalytic activity">
    <reaction evidence="3">
        <text>5-enolpyruvoyl-6-hydroxy-2-succinyl-cyclohex-3-ene-1-carboxylate = (1R,6R)-6-hydroxy-2-succinyl-cyclohexa-2,4-diene-1-carboxylate + pyruvate</text>
        <dbReference type="Rhea" id="RHEA:25597"/>
        <dbReference type="ChEBI" id="CHEBI:15361"/>
        <dbReference type="ChEBI" id="CHEBI:58689"/>
        <dbReference type="ChEBI" id="CHEBI:58818"/>
        <dbReference type="EC" id="4.2.99.20"/>
    </reaction>
</comment>
<gene>
    <name evidence="3" type="primary">menH</name>
    <name evidence="5" type="ORF">DFR56_12210</name>
</gene>
<comment type="pathway">
    <text evidence="3">Quinol/quinone metabolism; menaquinone biosynthesis.</text>
</comment>
<dbReference type="PRINTS" id="PR00412">
    <property type="entry name" value="EPOXHYDRLASE"/>
</dbReference>
<proteinExistence type="inferred from homology"/>
<dbReference type="EC" id="4.2.99.20" evidence="3"/>
<accession>A0A2V3VKG3</accession>
<dbReference type="PANTHER" id="PTHR42916">
    <property type="entry name" value="2-SUCCINYL-5-ENOLPYRUVYL-6-HYDROXY-3-CYCLOHEXENE-1-CARBOXYLATE SYNTHASE"/>
    <property type="match status" value="1"/>
</dbReference>
<dbReference type="GO" id="GO:0070205">
    <property type="term" value="F:2-succinyl-6-hydroxy-2,4-cyclohexadiene-1-carboxylate synthase activity"/>
    <property type="evidence" value="ECO:0007669"/>
    <property type="project" value="UniProtKB-UniRule"/>
</dbReference>
<dbReference type="UniPathway" id="UPA00079"/>
<dbReference type="EMBL" id="QJJQ01000022">
    <property type="protein sequence ID" value="PXW81401.1"/>
    <property type="molecule type" value="Genomic_DNA"/>
</dbReference>
<evidence type="ECO:0000313" key="6">
    <source>
        <dbReference type="Proteomes" id="UP000247978"/>
    </source>
</evidence>
<comment type="caution">
    <text evidence="5">The sequence shown here is derived from an EMBL/GenBank/DDBJ whole genome shotgun (WGS) entry which is preliminary data.</text>
</comment>
<comment type="function">
    <text evidence="3">Catalyzes a proton abstraction reaction that results in 2,5-elimination of pyruvate from 2-succinyl-5-enolpyruvyl-6-hydroxy-3-cyclohexene-1-carboxylate (SEPHCHC) and the formation of 2-succinyl-6-hydroxy-2,4-cyclohexadiene-1-carboxylate (SHCHC).</text>
</comment>
<evidence type="ECO:0000256" key="1">
    <source>
        <dbReference type="ARBA" id="ARBA00022428"/>
    </source>
</evidence>
<dbReference type="PANTHER" id="PTHR42916:SF1">
    <property type="entry name" value="PROTEIN PHYLLO, CHLOROPLASTIC"/>
    <property type="match status" value="1"/>
</dbReference>
<comment type="similarity">
    <text evidence="3">Belongs to the AB hydrolase superfamily. MenH family.</text>
</comment>
<evidence type="ECO:0000313" key="5">
    <source>
        <dbReference type="EMBL" id="PXW81401.1"/>
    </source>
</evidence>
<dbReference type="AlphaFoldDB" id="A0A2V3VKG3"/>
<dbReference type="Gene3D" id="3.40.50.1820">
    <property type="entry name" value="alpha/beta hydrolase"/>
    <property type="match status" value="1"/>
</dbReference>
<evidence type="ECO:0000259" key="4">
    <source>
        <dbReference type="Pfam" id="PF00561"/>
    </source>
</evidence>
<keyword evidence="1 3" id="KW-0474">Menaquinone biosynthesis</keyword>
<comment type="pathway">
    <text evidence="3">Quinol/quinone metabolism; 1,4-dihydroxy-2-naphthoate biosynthesis; 1,4-dihydroxy-2-naphthoate from chorismate: step 3/7.</text>
</comment>
<dbReference type="GO" id="GO:0009234">
    <property type="term" value="P:menaquinone biosynthetic process"/>
    <property type="evidence" value="ECO:0007669"/>
    <property type="project" value="UniProtKB-UniRule"/>
</dbReference>
<dbReference type="RefSeq" id="WP_110397352.1">
    <property type="nucleotide sequence ID" value="NZ_JBHUHB010000001.1"/>
</dbReference>
<dbReference type="NCBIfam" id="TIGR03695">
    <property type="entry name" value="menH_SHCHC"/>
    <property type="match status" value="1"/>
</dbReference>
<keyword evidence="2 3" id="KW-0456">Lyase</keyword>
<dbReference type="PRINTS" id="PR00111">
    <property type="entry name" value="ABHYDROLASE"/>
</dbReference>
<dbReference type="InterPro" id="IPR029058">
    <property type="entry name" value="AB_hydrolase_fold"/>
</dbReference>
<reference evidence="5 6" key="1">
    <citation type="submission" date="2018-05" db="EMBL/GenBank/DDBJ databases">
        <title>Genomic Encyclopedia of Type Strains, Phase IV (KMG-IV): sequencing the most valuable type-strain genomes for metagenomic binning, comparative biology and taxonomic classification.</title>
        <authorList>
            <person name="Goeker M."/>
        </authorList>
    </citation>
    <scope>NUCLEOTIDE SEQUENCE [LARGE SCALE GENOMIC DNA]</scope>
    <source>
        <strain evidence="5 6">DSM 28556</strain>
    </source>
</reference>
<dbReference type="OrthoDB" id="9805423at2"/>
<dbReference type="InterPro" id="IPR022485">
    <property type="entry name" value="SHCHC_synthase_MenH"/>
</dbReference>
<dbReference type="Proteomes" id="UP000247978">
    <property type="component" value="Unassembled WGS sequence"/>
</dbReference>
<dbReference type="UniPathway" id="UPA01057">
    <property type="reaction ID" value="UER00900"/>
</dbReference>
<evidence type="ECO:0000256" key="3">
    <source>
        <dbReference type="HAMAP-Rule" id="MF_01660"/>
    </source>
</evidence>
<dbReference type="HAMAP" id="MF_01660">
    <property type="entry name" value="MenH"/>
    <property type="match status" value="1"/>
</dbReference>
<dbReference type="InterPro" id="IPR000639">
    <property type="entry name" value="Epox_hydrolase-like"/>
</dbReference>
<dbReference type="InterPro" id="IPR000073">
    <property type="entry name" value="AB_hydrolase_1"/>
</dbReference>